<dbReference type="CDD" id="cd06261">
    <property type="entry name" value="TM_PBP2"/>
    <property type="match status" value="1"/>
</dbReference>
<organism evidence="9">
    <name type="scientific">Synechococcus elongatus (strain ATCC 33912 / PCC 7942 / FACHB-805)</name>
    <name type="common">Anacystis nidulans R2</name>
    <dbReference type="NCBI Taxonomy" id="1140"/>
    <lineage>
        <taxon>Bacteria</taxon>
        <taxon>Bacillati</taxon>
        <taxon>Cyanobacteriota</taxon>
        <taxon>Cyanophyceae</taxon>
        <taxon>Synechococcales</taxon>
        <taxon>Synechococcaceae</taxon>
        <taxon>Synechococcus</taxon>
    </lineage>
</organism>
<dbReference type="HOGENOM" id="CLU_046113_1_1_3"/>
<dbReference type="InterPro" id="IPR035906">
    <property type="entry name" value="MetI-like_sf"/>
</dbReference>
<dbReference type="EMBL" id="AF176824">
    <property type="protein sequence ID" value="AAD53164.1"/>
    <property type="molecule type" value="Genomic_DNA"/>
</dbReference>
<reference evidence="11 12" key="2">
    <citation type="submission" date="2005-08" db="EMBL/GenBank/DDBJ databases">
        <title>Complete sequence of plasmid 1 of Synechococcus elongatus PCC 7942.</title>
        <authorList>
            <consortium name="US DOE Joint Genome Institute"/>
            <person name="Copeland A."/>
            <person name="Lucas S."/>
            <person name="Lapidus A."/>
            <person name="Barry K."/>
            <person name="Detter J.C."/>
            <person name="Glavina T."/>
            <person name="Hammon N."/>
            <person name="Israni S."/>
            <person name="Pitluck S."/>
            <person name="Schmutz J."/>
            <person name="Larimer F."/>
            <person name="Land M."/>
            <person name="Kyrpides N."/>
            <person name="Lykidis A."/>
            <person name="Richardson P."/>
        </authorList>
    </citation>
    <scope>NUCLEOTIDE SEQUENCE [LARGE SCALE GENOMIC DNA]</scope>
    <source>
        <strain evidence="12">ATCC 33912 / PCC 7942 / FACHB-805</strain>
        <strain evidence="11">PCC 7942</strain>
        <plasmid evidence="11">1</plasmid>
        <plasmid evidence="12">pANL</plasmid>
    </source>
</reference>
<evidence type="ECO:0000256" key="4">
    <source>
        <dbReference type="ARBA" id="ARBA00022692"/>
    </source>
</evidence>
<accession>Q8KUT6</accession>
<dbReference type="OrthoDB" id="34174at2"/>
<dbReference type="BioCyc" id="SYNEL:SYNPCC7942_B2630-MONOMER"/>
<dbReference type="RefSeq" id="WP_011055170.1">
    <property type="nucleotide sequence ID" value="NC_004073.2"/>
</dbReference>
<dbReference type="GeneID" id="72431537"/>
<comment type="similarity">
    <text evidence="7">Belongs to the binding-protein-dependent transport system permease family.</text>
</comment>
<evidence type="ECO:0000313" key="11">
    <source>
        <dbReference type="EMBL" id="ABB58659.1"/>
    </source>
</evidence>
<evidence type="ECO:0000256" key="6">
    <source>
        <dbReference type="ARBA" id="ARBA00023136"/>
    </source>
</evidence>
<protein>
    <submittedName>
        <fullName evidence="10">ANL55</fullName>
    </submittedName>
    <submittedName>
        <fullName evidence="9">Cytoplasmic membrane protein SrpM</fullName>
    </submittedName>
    <submittedName>
        <fullName evidence="11">Sulfonate ABC transporter, permease protein, putative</fullName>
    </submittedName>
</protein>
<dbReference type="EMBL" id="AF441790">
    <property type="protein sequence ID" value="AAM81180.2"/>
    <property type="molecule type" value="Genomic_DNA"/>
</dbReference>
<evidence type="ECO:0000256" key="7">
    <source>
        <dbReference type="RuleBase" id="RU363032"/>
    </source>
</evidence>
<evidence type="ECO:0000256" key="3">
    <source>
        <dbReference type="ARBA" id="ARBA00022475"/>
    </source>
</evidence>
<proteinExistence type="inferred from homology"/>
<feature type="transmembrane region" description="Helical" evidence="7">
    <location>
        <begin position="232"/>
        <end position="255"/>
    </location>
</feature>
<dbReference type="GO" id="GO:0005886">
    <property type="term" value="C:plasma membrane"/>
    <property type="evidence" value="ECO:0007669"/>
    <property type="project" value="UniProtKB-SubCell"/>
</dbReference>
<sequence length="266" mass="28869">MTISLRSRHRWFSALQQLAQSIPYPLRGLLLGLLLWSTLTSAWINPDPVWQAFAPESAIAALGKLLFNGTLWPHIGASLQRVAVGLLAAIAVGVPVGLLFGLVPMIERSASGALQFIRMISPLSWMPIAVMAFGIGDLPVYFLLAIAAVWPILLSTSSGTAAVNHKLLLLARSLCATRSETIRRIVIPAIVPQILVGVRLAIGTIWIVLVPAEMLGVSSGLGYFILDTRDRIAYNELTAVLLAIGIIGCALDWSLQFLQKYWQPSR</sequence>
<gene>
    <name evidence="9" type="primary">srpM</name>
    <name evidence="11" type="ordered locus">Synpcc7942_B2630</name>
    <name evidence="10" type="ORF">anL55</name>
</gene>
<keyword evidence="3" id="KW-1003">Cell membrane</keyword>
<name>Q9R6V0_SYNE7</name>
<evidence type="ECO:0000256" key="5">
    <source>
        <dbReference type="ARBA" id="ARBA00022989"/>
    </source>
</evidence>
<geneLocation type="plasmid" evidence="11">
    <name>1</name>
</geneLocation>
<evidence type="ECO:0000259" key="8">
    <source>
        <dbReference type="PROSITE" id="PS50928"/>
    </source>
</evidence>
<dbReference type="Proteomes" id="UP000889800">
    <property type="component" value="Plasmid pANL"/>
</dbReference>
<feature type="transmembrane region" description="Helical" evidence="7">
    <location>
        <begin position="141"/>
        <end position="164"/>
    </location>
</feature>
<dbReference type="Pfam" id="PF00528">
    <property type="entry name" value="BPD_transp_1"/>
    <property type="match status" value="1"/>
</dbReference>
<keyword evidence="9" id="KW-0614">Plasmid</keyword>
<evidence type="ECO:0000256" key="1">
    <source>
        <dbReference type="ARBA" id="ARBA00004651"/>
    </source>
</evidence>
<dbReference type="PANTHER" id="PTHR30151">
    <property type="entry name" value="ALKANE SULFONATE ABC TRANSPORTER-RELATED, MEMBRANE SUBUNIT"/>
    <property type="match status" value="1"/>
</dbReference>
<dbReference type="PANTHER" id="PTHR30151:SF25">
    <property type="entry name" value="TAURINE TRANSPORT SYSTEM PERMEASE PROTEIN TAUC"/>
    <property type="match status" value="1"/>
</dbReference>
<dbReference type="GO" id="GO:0010438">
    <property type="term" value="P:cellular response to sulfur starvation"/>
    <property type="evidence" value="ECO:0007669"/>
    <property type="project" value="TreeGrafter"/>
</dbReference>
<comment type="subcellular location">
    <subcellularLocation>
        <location evidence="1 7">Cell membrane</location>
        <topology evidence="1 7">Multi-pass membrane protein</topology>
    </subcellularLocation>
</comment>
<dbReference type="KEGG" id="syf:Synpcc7942_B2630"/>
<feature type="transmembrane region" description="Helical" evidence="7">
    <location>
        <begin position="82"/>
        <end position="104"/>
    </location>
</feature>
<feature type="transmembrane region" description="Helical" evidence="7">
    <location>
        <begin position="116"/>
        <end position="135"/>
    </location>
</feature>
<accession>Q9R6V0</accession>
<dbReference type="InterPro" id="IPR000515">
    <property type="entry name" value="MetI-like"/>
</dbReference>
<keyword evidence="4 7" id="KW-0812">Transmembrane</keyword>
<reference evidence="9" key="1">
    <citation type="submission" date="1999-08" db="EMBL/GenBank/DDBJ databases">
        <title>The Ba1 BamHI region of pANL from Synechococcus sp. PCC 7942.</title>
        <authorList>
            <person name="Nicholson M.L."/>
            <person name="Laudenbach D.E."/>
        </authorList>
    </citation>
    <scope>NUCLEOTIDE SEQUENCE</scope>
    <source>
        <strain evidence="9">PCC 7942</strain>
        <plasmid evidence="9">pANL</plasmid>
    </source>
</reference>
<dbReference type="AlphaFoldDB" id="Q9R6V0"/>
<keyword evidence="12" id="KW-1185">Reference proteome</keyword>
<reference evidence="10" key="3">
    <citation type="journal article" date="2008" name="Plasmid">
        <title>The complete sequence and functional analysis of pANL, the large plasmid of the unicellular freshwater cyanobacterium Synechococcus elongatus PCC 7942.</title>
        <authorList>
            <person name="Chen Y."/>
            <person name="Kay Holtman C."/>
            <person name="Magnuson R.D."/>
            <person name="Youderian P.A."/>
            <person name="Golden S.S."/>
        </authorList>
    </citation>
    <scope>NUCLEOTIDE SEQUENCE</scope>
    <source>
        <strain evidence="10">PCC 7942</strain>
        <plasmid evidence="10">pANL</plasmid>
    </source>
</reference>
<dbReference type="SUPFAM" id="SSF161098">
    <property type="entry name" value="MetI-like"/>
    <property type="match status" value="1"/>
</dbReference>
<keyword evidence="6 7" id="KW-0472">Membrane</keyword>
<dbReference type="EMBL" id="CP000101">
    <property type="protein sequence ID" value="ABB58659.1"/>
    <property type="molecule type" value="Genomic_DNA"/>
</dbReference>
<keyword evidence="2 7" id="KW-0813">Transport</keyword>
<keyword evidence="5 7" id="KW-1133">Transmembrane helix</keyword>
<dbReference type="PaxDb" id="1140-Synpcc7942_B2630"/>
<geneLocation type="plasmid" evidence="9 12">
    <name>pANL</name>
</geneLocation>
<feature type="domain" description="ABC transmembrane type-1" evidence="8">
    <location>
        <begin position="75"/>
        <end position="259"/>
    </location>
</feature>
<evidence type="ECO:0000256" key="2">
    <source>
        <dbReference type="ARBA" id="ARBA00022448"/>
    </source>
</evidence>
<dbReference type="GO" id="GO:0055085">
    <property type="term" value="P:transmembrane transport"/>
    <property type="evidence" value="ECO:0007669"/>
    <property type="project" value="InterPro"/>
</dbReference>
<dbReference type="eggNOG" id="COG0600">
    <property type="taxonomic scope" value="Bacteria"/>
</dbReference>
<dbReference type="PROSITE" id="PS50928">
    <property type="entry name" value="ABC_TM1"/>
    <property type="match status" value="1"/>
</dbReference>
<evidence type="ECO:0000313" key="12">
    <source>
        <dbReference type="Proteomes" id="UP000889800"/>
    </source>
</evidence>
<evidence type="ECO:0000313" key="9">
    <source>
        <dbReference type="EMBL" id="AAD53164.1"/>
    </source>
</evidence>
<dbReference type="Gene3D" id="1.10.3720.10">
    <property type="entry name" value="MetI-like"/>
    <property type="match status" value="1"/>
</dbReference>
<evidence type="ECO:0000313" key="10">
    <source>
        <dbReference type="EMBL" id="AAM81180.2"/>
    </source>
</evidence>